<keyword evidence="2 5" id="KW-0812">Transmembrane</keyword>
<name>A0A518IUF9_9BACT</name>
<dbReference type="Proteomes" id="UP000316770">
    <property type="component" value="Chromosome"/>
</dbReference>
<proteinExistence type="predicted"/>
<evidence type="ECO:0000313" key="7">
    <source>
        <dbReference type="Proteomes" id="UP000316770"/>
    </source>
</evidence>
<accession>A0A518IUF9</accession>
<dbReference type="InterPro" id="IPR019109">
    <property type="entry name" value="MamF_MmsF"/>
</dbReference>
<keyword evidence="7" id="KW-1185">Reference proteome</keyword>
<comment type="subcellular location">
    <subcellularLocation>
        <location evidence="1">Membrane</location>
        <topology evidence="1">Multi-pass membrane protein</topology>
    </subcellularLocation>
</comment>
<dbReference type="Pfam" id="PF09685">
    <property type="entry name" value="MamF_MmsF"/>
    <property type="match status" value="1"/>
</dbReference>
<feature type="transmembrane region" description="Helical" evidence="5">
    <location>
        <begin position="82"/>
        <end position="99"/>
    </location>
</feature>
<evidence type="ECO:0000256" key="1">
    <source>
        <dbReference type="ARBA" id="ARBA00004141"/>
    </source>
</evidence>
<sequence>MNANTIAMACHLCGLLGYLANGLGSIFGPLVVWILKKDEMPFVDAHGKEALNFNISVMLYGIALVAATFLTFGFGIFLTAPLGLGLVVFHVYFAIRAALAANEGEMYRYPFTLRLLK</sequence>
<evidence type="ECO:0000313" key="6">
    <source>
        <dbReference type="EMBL" id="QDV56723.1"/>
    </source>
</evidence>
<evidence type="ECO:0000256" key="3">
    <source>
        <dbReference type="ARBA" id="ARBA00022989"/>
    </source>
</evidence>
<evidence type="ECO:0008006" key="8">
    <source>
        <dbReference type="Google" id="ProtNLM"/>
    </source>
</evidence>
<organism evidence="6 7">
    <name type="scientific">Rosistilla oblonga</name>
    <dbReference type="NCBI Taxonomy" id="2527990"/>
    <lineage>
        <taxon>Bacteria</taxon>
        <taxon>Pseudomonadati</taxon>
        <taxon>Planctomycetota</taxon>
        <taxon>Planctomycetia</taxon>
        <taxon>Pirellulales</taxon>
        <taxon>Pirellulaceae</taxon>
        <taxon>Rosistilla</taxon>
    </lineage>
</organism>
<reference evidence="6 7" key="1">
    <citation type="submission" date="2019-02" db="EMBL/GenBank/DDBJ databases">
        <title>Deep-cultivation of Planctomycetes and their phenomic and genomic characterization uncovers novel biology.</title>
        <authorList>
            <person name="Wiegand S."/>
            <person name="Jogler M."/>
            <person name="Boedeker C."/>
            <person name="Pinto D."/>
            <person name="Vollmers J."/>
            <person name="Rivas-Marin E."/>
            <person name="Kohn T."/>
            <person name="Peeters S.H."/>
            <person name="Heuer A."/>
            <person name="Rast P."/>
            <person name="Oberbeckmann S."/>
            <person name="Bunk B."/>
            <person name="Jeske O."/>
            <person name="Meyerdierks A."/>
            <person name="Storesund J.E."/>
            <person name="Kallscheuer N."/>
            <person name="Luecker S."/>
            <person name="Lage O.M."/>
            <person name="Pohl T."/>
            <person name="Merkel B.J."/>
            <person name="Hornburger P."/>
            <person name="Mueller R.-W."/>
            <person name="Bruemmer F."/>
            <person name="Labrenz M."/>
            <person name="Spormann A.M."/>
            <person name="Op den Camp H."/>
            <person name="Overmann J."/>
            <person name="Amann R."/>
            <person name="Jetten M.S.M."/>
            <person name="Mascher T."/>
            <person name="Medema M.H."/>
            <person name="Devos D.P."/>
            <person name="Kaster A.-K."/>
            <person name="Ovreas L."/>
            <person name="Rohde M."/>
            <person name="Galperin M.Y."/>
            <person name="Jogler C."/>
        </authorList>
    </citation>
    <scope>NUCLEOTIDE SEQUENCE [LARGE SCALE GENOMIC DNA]</scope>
    <source>
        <strain evidence="6 7">Mal33</strain>
    </source>
</reference>
<feature type="transmembrane region" description="Helical" evidence="5">
    <location>
        <begin position="55"/>
        <end position="76"/>
    </location>
</feature>
<evidence type="ECO:0000256" key="5">
    <source>
        <dbReference type="SAM" id="Phobius"/>
    </source>
</evidence>
<gene>
    <name evidence="6" type="ORF">Mal33_27210</name>
</gene>
<feature type="transmembrane region" description="Helical" evidence="5">
    <location>
        <begin position="6"/>
        <end position="35"/>
    </location>
</feature>
<dbReference type="AlphaFoldDB" id="A0A518IUF9"/>
<dbReference type="EMBL" id="CP036318">
    <property type="protein sequence ID" value="QDV56723.1"/>
    <property type="molecule type" value="Genomic_DNA"/>
</dbReference>
<protein>
    <recommendedName>
        <fullName evidence="8">Chloroplast import component protein (Tic20)</fullName>
    </recommendedName>
</protein>
<keyword evidence="4 5" id="KW-0472">Membrane</keyword>
<evidence type="ECO:0000256" key="4">
    <source>
        <dbReference type="ARBA" id="ARBA00023136"/>
    </source>
</evidence>
<evidence type="ECO:0000256" key="2">
    <source>
        <dbReference type="ARBA" id="ARBA00022692"/>
    </source>
</evidence>
<dbReference type="RefSeq" id="WP_197451444.1">
    <property type="nucleotide sequence ID" value="NZ_CP036292.1"/>
</dbReference>
<keyword evidence="3 5" id="KW-1133">Transmembrane helix</keyword>